<dbReference type="AlphaFoldDB" id="A0A9D4K5K8"/>
<proteinExistence type="predicted"/>
<evidence type="ECO:0000256" key="1">
    <source>
        <dbReference type="SAM" id="MobiDB-lite"/>
    </source>
</evidence>
<sequence length="83" mass="9268">MRKSFIVLATTHSGTVNRKRAVMATLFMHSMRRSREQTWCSGEGNDKDKADIKLTPPQDQPTQGGGDIRRLTARHTDASGCHD</sequence>
<feature type="compositionally biased region" description="Basic and acidic residues" evidence="1">
    <location>
        <begin position="67"/>
        <end position="83"/>
    </location>
</feature>
<name>A0A9D4K5K8_DREPO</name>
<evidence type="ECO:0000313" key="2">
    <source>
        <dbReference type="EMBL" id="KAH3833482.1"/>
    </source>
</evidence>
<evidence type="ECO:0000313" key="3">
    <source>
        <dbReference type="Proteomes" id="UP000828390"/>
    </source>
</evidence>
<reference evidence="2" key="2">
    <citation type="submission" date="2020-11" db="EMBL/GenBank/DDBJ databases">
        <authorList>
            <person name="McCartney M.A."/>
            <person name="Auch B."/>
            <person name="Kono T."/>
            <person name="Mallez S."/>
            <person name="Becker A."/>
            <person name="Gohl D.M."/>
            <person name="Silverstein K.A.T."/>
            <person name="Koren S."/>
            <person name="Bechman K.B."/>
            <person name="Herman A."/>
            <person name="Abrahante J.E."/>
            <person name="Garbe J."/>
        </authorList>
    </citation>
    <scope>NUCLEOTIDE SEQUENCE</scope>
    <source>
        <strain evidence="2">Duluth1</strain>
        <tissue evidence="2">Whole animal</tissue>
    </source>
</reference>
<dbReference type="Proteomes" id="UP000828390">
    <property type="component" value="Unassembled WGS sequence"/>
</dbReference>
<gene>
    <name evidence="2" type="ORF">DPMN_106793</name>
</gene>
<dbReference type="EMBL" id="JAIWYP010000004">
    <property type="protein sequence ID" value="KAH3833482.1"/>
    <property type="molecule type" value="Genomic_DNA"/>
</dbReference>
<accession>A0A9D4K5K8</accession>
<organism evidence="2 3">
    <name type="scientific">Dreissena polymorpha</name>
    <name type="common">Zebra mussel</name>
    <name type="synonym">Mytilus polymorpha</name>
    <dbReference type="NCBI Taxonomy" id="45954"/>
    <lineage>
        <taxon>Eukaryota</taxon>
        <taxon>Metazoa</taxon>
        <taxon>Spiralia</taxon>
        <taxon>Lophotrochozoa</taxon>
        <taxon>Mollusca</taxon>
        <taxon>Bivalvia</taxon>
        <taxon>Autobranchia</taxon>
        <taxon>Heteroconchia</taxon>
        <taxon>Euheterodonta</taxon>
        <taxon>Imparidentia</taxon>
        <taxon>Neoheterodontei</taxon>
        <taxon>Myida</taxon>
        <taxon>Dreissenoidea</taxon>
        <taxon>Dreissenidae</taxon>
        <taxon>Dreissena</taxon>
    </lineage>
</organism>
<keyword evidence="3" id="KW-1185">Reference proteome</keyword>
<protein>
    <submittedName>
        <fullName evidence="2">Uncharacterized protein</fullName>
    </submittedName>
</protein>
<reference evidence="2" key="1">
    <citation type="journal article" date="2019" name="bioRxiv">
        <title>The Genome of the Zebra Mussel, Dreissena polymorpha: A Resource for Invasive Species Research.</title>
        <authorList>
            <person name="McCartney M.A."/>
            <person name="Auch B."/>
            <person name="Kono T."/>
            <person name="Mallez S."/>
            <person name="Zhang Y."/>
            <person name="Obille A."/>
            <person name="Becker A."/>
            <person name="Abrahante J.E."/>
            <person name="Garbe J."/>
            <person name="Badalamenti J.P."/>
            <person name="Herman A."/>
            <person name="Mangelson H."/>
            <person name="Liachko I."/>
            <person name="Sullivan S."/>
            <person name="Sone E.D."/>
            <person name="Koren S."/>
            <person name="Silverstein K.A.T."/>
            <person name="Beckman K.B."/>
            <person name="Gohl D.M."/>
        </authorList>
    </citation>
    <scope>NUCLEOTIDE SEQUENCE</scope>
    <source>
        <strain evidence="2">Duluth1</strain>
        <tissue evidence="2">Whole animal</tissue>
    </source>
</reference>
<feature type="region of interest" description="Disordered" evidence="1">
    <location>
        <begin position="33"/>
        <end position="83"/>
    </location>
</feature>
<comment type="caution">
    <text evidence="2">The sequence shown here is derived from an EMBL/GenBank/DDBJ whole genome shotgun (WGS) entry which is preliminary data.</text>
</comment>